<comment type="similarity">
    <text evidence="1 8">Belongs to the beta-class carbonic anhydrase family.</text>
</comment>
<proteinExistence type="inferred from homology"/>
<keyword evidence="10" id="KW-1185">Reference proteome</keyword>
<evidence type="ECO:0000256" key="8">
    <source>
        <dbReference type="RuleBase" id="RU003956"/>
    </source>
</evidence>
<comment type="catalytic activity">
    <reaction evidence="6 8">
        <text>hydrogencarbonate + H(+) = CO2 + H2O</text>
        <dbReference type="Rhea" id="RHEA:10748"/>
        <dbReference type="ChEBI" id="CHEBI:15377"/>
        <dbReference type="ChEBI" id="CHEBI:15378"/>
        <dbReference type="ChEBI" id="CHEBI:16526"/>
        <dbReference type="ChEBI" id="CHEBI:17544"/>
        <dbReference type="EC" id="4.2.1.1"/>
    </reaction>
</comment>
<dbReference type="RefSeq" id="WP_132309764.1">
    <property type="nucleotide sequence ID" value="NZ_SMAR01000007.1"/>
</dbReference>
<evidence type="ECO:0000256" key="3">
    <source>
        <dbReference type="ARBA" id="ARBA00022723"/>
    </source>
</evidence>
<dbReference type="AlphaFoldDB" id="A0A4R3NTG0"/>
<evidence type="ECO:0000256" key="5">
    <source>
        <dbReference type="ARBA" id="ARBA00023239"/>
    </source>
</evidence>
<dbReference type="Proteomes" id="UP000295097">
    <property type="component" value="Unassembled WGS sequence"/>
</dbReference>
<evidence type="ECO:0000256" key="6">
    <source>
        <dbReference type="ARBA" id="ARBA00048348"/>
    </source>
</evidence>
<keyword evidence="4 7" id="KW-0862">Zinc</keyword>
<accession>A0A4R3NTG0</accession>
<sequence length="212" mass="23421">MEAFPKPLLDGYKNFMSGRYVEERDRYHQLAEEGQKPETLIIACCDSRAGPELVFNARPGELFVVRNVANMVPPYEPDGQYHGTSAALEFAVEGLKVKNIVVLGHGRCGGINAALSSVSEPLSPGDFIGKWTTLLKPAAEQVNKNSNMTATERQTALERISIRNSMGNLRTFPNVAAAEKQGKLKLYGAWFDISSGELWVMNNKTGDFRRPD</sequence>
<evidence type="ECO:0000256" key="1">
    <source>
        <dbReference type="ARBA" id="ARBA00006217"/>
    </source>
</evidence>
<gene>
    <name evidence="9" type="ORF">EDC90_100745</name>
</gene>
<dbReference type="OrthoDB" id="9797527at2"/>
<evidence type="ECO:0000313" key="9">
    <source>
        <dbReference type="EMBL" id="TCT41070.1"/>
    </source>
</evidence>
<dbReference type="GO" id="GO:0004089">
    <property type="term" value="F:carbonate dehydratase activity"/>
    <property type="evidence" value="ECO:0007669"/>
    <property type="project" value="UniProtKB-UniRule"/>
</dbReference>
<dbReference type="Gene3D" id="3.40.1050.10">
    <property type="entry name" value="Carbonic anhydrase"/>
    <property type="match status" value="1"/>
</dbReference>
<comment type="caution">
    <text evidence="9">The sequence shown here is derived from an EMBL/GenBank/DDBJ whole genome shotgun (WGS) entry which is preliminary data.</text>
</comment>
<reference evidence="9 10" key="1">
    <citation type="submission" date="2019-03" db="EMBL/GenBank/DDBJ databases">
        <title>Freshwater and sediment microbial communities from various areas in North America, analyzing microbe dynamics in response to fracking.</title>
        <authorList>
            <person name="Lamendella R."/>
        </authorList>
    </citation>
    <scope>NUCLEOTIDE SEQUENCE [LARGE SCALE GENOMIC DNA]</scope>
    <source>
        <strain evidence="9 10">175.2</strain>
    </source>
</reference>
<keyword evidence="5 8" id="KW-0456">Lyase</keyword>
<feature type="binding site" evidence="7">
    <location>
        <position position="46"/>
    </location>
    <ligand>
        <name>Zn(2+)</name>
        <dbReference type="ChEBI" id="CHEBI:29105"/>
    </ligand>
</feature>
<comment type="cofactor">
    <cofactor evidence="7">
        <name>Zn(2+)</name>
        <dbReference type="ChEBI" id="CHEBI:29105"/>
    </cofactor>
    <text evidence="7">Binds 1 zinc ion per subunit.</text>
</comment>
<evidence type="ECO:0000256" key="2">
    <source>
        <dbReference type="ARBA" id="ARBA00012925"/>
    </source>
</evidence>
<dbReference type="EC" id="4.2.1.1" evidence="2 8"/>
<dbReference type="EMBL" id="SMAR01000007">
    <property type="protein sequence ID" value="TCT41070.1"/>
    <property type="molecule type" value="Genomic_DNA"/>
</dbReference>
<dbReference type="GO" id="GO:0015976">
    <property type="term" value="P:carbon utilization"/>
    <property type="evidence" value="ECO:0007669"/>
    <property type="project" value="InterPro"/>
</dbReference>
<evidence type="ECO:0000256" key="4">
    <source>
        <dbReference type="ARBA" id="ARBA00022833"/>
    </source>
</evidence>
<keyword evidence="3 7" id="KW-0479">Metal-binding</keyword>
<dbReference type="GO" id="GO:0008270">
    <property type="term" value="F:zinc ion binding"/>
    <property type="evidence" value="ECO:0007669"/>
    <property type="project" value="UniProtKB-UniRule"/>
</dbReference>
<dbReference type="InterPro" id="IPR015892">
    <property type="entry name" value="Carbonic_anhydrase_CS"/>
</dbReference>
<dbReference type="PROSITE" id="PS00705">
    <property type="entry name" value="PROK_CO2_ANHYDRASE_2"/>
    <property type="match status" value="1"/>
</dbReference>
<evidence type="ECO:0000313" key="10">
    <source>
        <dbReference type="Proteomes" id="UP000295097"/>
    </source>
</evidence>
<dbReference type="PANTHER" id="PTHR11002">
    <property type="entry name" value="CARBONIC ANHYDRASE"/>
    <property type="match status" value="1"/>
</dbReference>
<feature type="binding site" evidence="7">
    <location>
        <position position="105"/>
    </location>
    <ligand>
        <name>Zn(2+)</name>
        <dbReference type="ChEBI" id="CHEBI:29105"/>
    </ligand>
</feature>
<dbReference type="InterPro" id="IPR045066">
    <property type="entry name" value="Beta_CA_cladeB"/>
</dbReference>
<dbReference type="InterPro" id="IPR036874">
    <property type="entry name" value="Carbonic_anhydrase_sf"/>
</dbReference>
<dbReference type="PANTHER" id="PTHR11002:SF76">
    <property type="entry name" value="CARBONIC ANHYDRASE"/>
    <property type="match status" value="1"/>
</dbReference>
<dbReference type="SMART" id="SM00947">
    <property type="entry name" value="Pro_CA"/>
    <property type="match status" value="1"/>
</dbReference>
<feature type="binding site" evidence="7">
    <location>
        <position position="44"/>
    </location>
    <ligand>
        <name>Zn(2+)</name>
        <dbReference type="ChEBI" id="CHEBI:29105"/>
    </ligand>
</feature>
<protein>
    <recommendedName>
        <fullName evidence="2 8">Carbonic anhydrase</fullName>
        <ecNumber evidence="2 8">4.2.1.1</ecNumber>
    </recommendedName>
    <alternativeName>
        <fullName evidence="8">Carbonate dehydratase</fullName>
    </alternativeName>
</protein>
<organism evidence="9 10">
    <name type="scientific">Martelella mediterranea</name>
    <dbReference type="NCBI Taxonomy" id="293089"/>
    <lineage>
        <taxon>Bacteria</taxon>
        <taxon>Pseudomonadati</taxon>
        <taxon>Pseudomonadota</taxon>
        <taxon>Alphaproteobacteria</taxon>
        <taxon>Hyphomicrobiales</taxon>
        <taxon>Aurantimonadaceae</taxon>
        <taxon>Martelella</taxon>
    </lineage>
</organism>
<feature type="binding site" evidence="7">
    <location>
        <position position="108"/>
    </location>
    <ligand>
        <name>Zn(2+)</name>
        <dbReference type="ChEBI" id="CHEBI:29105"/>
    </ligand>
</feature>
<dbReference type="InterPro" id="IPR001765">
    <property type="entry name" value="Carbonic_anhydrase"/>
</dbReference>
<dbReference type="Pfam" id="PF00484">
    <property type="entry name" value="Pro_CA"/>
    <property type="match status" value="1"/>
</dbReference>
<name>A0A4R3NTG0_9HYPH</name>
<evidence type="ECO:0000256" key="7">
    <source>
        <dbReference type="PIRSR" id="PIRSR601765-1"/>
    </source>
</evidence>
<comment type="function">
    <text evidence="8">Reversible hydration of carbon dioxide.</text>
</comment>
<dbReference type="CDD" id="cd00884">
    <property type="entry name" value="beta_CA_cladeB"/>
    <property type="match status" value="1"/>
</dbReference>
<dbReference type="SUPFAM" id="SSF53056">
    <property type="entry name" value="beta-carbonic anhydrase, cab"/>
    <property type="match status" value="1"/>
</dbReference>